<evidence type="ECO:0000259" key="9">
    <source>
        <dbReference type="PROSITE" id="PS50893"/>
    </source>
</evidence>
<feature type="domain" description="ABC transporter" evidence="9">
    <location>
        <begin position="4"/>
        <end position="239"/>
    </location>
</feature>
<dbReference type="Proteomes" id="UP000273626">
    <property type="component" value="Unassembled WGS sequence"/>
</dbReference>
<dbReference type="PANTHER" id="PTHR43790">
    <property type="entry name" value="CARBOHYDRATE TRANSPORT ATP-BINDING PROTEIN MG119-RELATED"/>
    <property type="match status" value="1"/>
</dbReference>
<keyword evidence="4" id="KW-0547">Nucleotide-binding</keyword>
<reference evidence="10" key="1">
    <citation type="submission" date="2018-10" db="EMBL/GenBank/DDBJ databases">
        <title>Genomic Encyclopedia of Archaeal and Bacterial Type Strains, Phase II (KMG-II): from individual species to whole genera.</title>
        <authorList>
            <person name="Goeker M."/>
        </authorList>
    </citation>
    <scope>NUCLEOTIDE SEQUENCE [LARGE SCALE GENOMIC DNA]</scope>
    <source>
        <strain evidence="10">DSM 2944</strain>
    </source>
</reference>
<dbReference type="PROSITE" id="PS50893">
    <property type="entry name" value="ABC_TRANSPORTER_2"/>
    <property type="match status" value="2"/>
</dbReference>
<organism evidence="10 11">
    <name type="scientific">Paracoccus pantotrophus</name>
    <name type="common">Thiosphaera pantotropha</name>
    <dbReference type="NCBI Taxonomy" id="82367"/>
    <lineage>
        <taxon>Bacteria</taxon>
        <taxon>Pseudomonadati</taxon>
        <taxon>Pseudomonadota</taxon>
        <taxon>Alphaproteobacteria</taxon>
        <taxon>Rhodobacterales</taxon>
        <taxon>Paracoccaceae</taxon>
        <taxon>Paracoccus</taxon>
    </lineage>
</organism>
<dbReference type="PANTHER" id="PTHR43790:SF3">
    <property type="entry name" value="D-ALLOSE IMPORT ATP-BINDING PROTEIN ALSA-RELATED"/>
    <property type="match status" value="1"/>
</dbReference>
<dbReference type="InterPro" id="IPR003439">
    <property type="entry name" value="ABC_transporter-like_ATP-bd"/>
</dbReference>
<dbReference type="SUPFAM" id="SSF52540">
    <property type="entry name" value="P-loop containing nucleoside triphosphate hydrolases"/>
    <property type="match status" value="2"/>
</dbReference>
<evidence type="ECO:0000256" key="7">
    <source>
        <dbReference type="ARBA" id="ARBA00023136"/>
    </source>
</evidence>
<keyword evidence="5 10" id="KW-0067">ATP-binding</keyword>
<name>A0ABX9S7K6_PARPN</name>
<sequence length="513" mass="54281">MPLLQMVGISKSFGQVEVLQGIDLTCTAGTLTAICGENGAGKSTLMNILGGVFAPSAGEIYIDGQAISFTHPSEAKARGIAVIHQELNLLPHRSVADNIFLGREPVRFGMLDRRRMNRDSAAALRRLGSDIDPRTPCGALSIAEQQLVEIARALTEEARILVFDEPTAALDESETRALFGLIGELKAAGVAMLYISHRMAEIRELADRISVIKDGRRVATMAAAEASIDNVIQLMVGRALGDFFPQPASAPGGESLLSVRGGGNAQLRGIDLDVRSGEILGIAGLEGSGKAALARALAGVDPFQCGEVEAFDRLGAPRSPRQAARRGIAAIPDDRKRDGLGLSQSLRNNVGLTLRAVTNPLASATSGGRSHRRLDALLAETEVRCADFGMPVGELSGGNQQKVMFARWRAVAPRVWIVSEPTRGIDVGARAAIYRMLRGFAEAGGAVLVVSSDLMELIGLCDRIGVMAAGQLVAELPRGTSEDEIIRHAMRHDPPQVGRSQGQALSARDGDAA</sequence>
<dbReference type="Pfam" id="PF00005">
    <property type="entry name" value="ABC_tran"/>
    <property type="match status" value="2"/>
</dbReference>
<keyword evidence="6" id="KW-1278">Translocase</keyword>
<dbReference type="CDD" id="cd03215">
    <property type="entry name" value="ABC_Carb_Monos_II"/>
    <property type="match status" value="1"/>
</dbReference>
<evidence type="ECO:0000256" key="2">
    <source>
        <dbReference type="ARBA" id="ARBA00022475"/>
    </source>
</evidence>
<evidence type="ECO:0000256" key="5">
    <source>
        <dbReference type="ARBA" id="ARBA00022840"/>
    </source>
</evidence>
<keyword evidence="1" id="KW-0813">Transport</keyword>
<comment type="caution">
    <text evidence="10">The sequence shown here is derived from an EMBL/GenBank/DDBJ whole genome shotgun (WGS) entry which is preliminary data.</text>
</comment>
<proteinExistence type="predicted"/>
<keyword evidence="2" id="KW-1003">Cell membrane</keyword>
<evidence type="ECO:0000256" key="6">
    <source>
        <dbReference type="ARBA" id="ARBA00022967"/>
    </source>
</evidence>
<evidence type="ECO:0000313" key="10">
    <source>
        <dbReference type="EMBL" id="RKS42619.1"/>
    </source>
</evidence>
<dbReference type="Gene3D" id="3.40.50.300">
    <property type="entry name" value="P-loop containing nucleotide triphosphate hydrolases"/>
    <property type="match status" value="2"/>
</dbReference>
<dbReference type="EMBL" id="RBLI01000004">
    <property type="protein sequence ID" value="RKS42619.1"/>
    <property type="molecule type" value="Genomic_DNA"/>
</dbReference>
<dbReference type="InterPro" id="IPR003593">
    <property type="entry name" value="AAA+_ATPase"/>
</dbReference>
<evidence type="ECO:0000256" key="3">
    <source>
        <dbReference type="ARBA" id="ARBA00022597"/>
    </source>
</evidence>
<dbReference type="InterPro" id="IPR027417">
    <property type="entry name" value="P-loop_NTPase"/>
</dbReference>
<gene>
    <name evidence="10" type="ORF">BDE18_4325</name>
</gene>
<evidence type="ECO:0000256" key="4">
    <source>
        <dbReference type="ARBA" id="ARBA00022741"/>
    </source>
</evidence>
<keyword evidence="11" id="KW-1185">Reference proteome</keyword>
<dbReference type="InterPro" id="IPR050107">
    <property type="entry name" value="ABC_carbohydrate_import_ATPase"/>
</dbReference>
<dbReference type="CDD" id="cd03216">
    <property type="entry name" value="ABC_Carb_Monos_I"/>
    <property type="match status" value="1"/>
</dbReference>
<accession>A0ABX9S7K6</accession>
<feature type="region of interest" description="Disordered" evidence="8">
    <location>
        <begin position="490"/>
        <end position="513"/>
    </location>
</feature>
<keyword evidence="7" id="KW-0472">Membrane</keyword>
<evidence type="ECO:0000256" key="8">
    <source>
        <dbReference type="SAM" id="MobiDB-lite"/>
    </source>
</evidence>
<dbReference type="SMART" id="SM00382">
    <property type="entry name" value="AAA"/>
    <property type="match status" value="2"/>
</dbReference>
<protein>
    <submittedName>
        <fullName evidence="10">Ribose transport system ATP-binding protein</fullName>
    </submittedName>
</protein>
<keyword evidence="3" id="KW-0762">Sugar transport</keyword>
<evidence type="ECO:0000313" key="11">
    <source>
        <dbReference type="Proteomes" id="UP000273626"/>
    </source>
</evidence>
<feature type="domain" description="ABC transporter" evidence="9">
    <location>
        <begin position="251"/>
        <end position="494"/>
    </location>
</feature>
<evidence type="ECO:0000256" key="1">
    <source>
        <dbReference type="ARBA" id="ARBA00022448"/>
    </source>
</evidence>
<dbReference type="GO" id="GO:0005524">
    <property type="term" value="F:ATP binding"/>
    <property type="evidence" value="ECO:0007669"/>
    <property type="project" value="UniProtKB-KW"/>
</dbReference>